<sequence>MKKLFIVSLLSALAINPAVTFAEDKPLPAVLVHKVETSDLTPTFKLVGRIQPTERVNLLARVSGFLEERLFTEGRDIEADQPLFRIEKDNYEIALKQAEADLASARAGLKNAQANLNRVSQLRKRQAASQSQLDQAAADRDQSRAQVLKAEAGLRKAKLDLSYTEIRSPFSGRIGKANFSVGDLISPESGTLATVVKIDKVYVEMAVSEKLMLDARRKGIDLDNPPVAPRLILSDGSVYDQAGSFDFISPEVDTNTDTITLRANFPNPKYLLLPGEFVHVEIKRKQPETGIQIPQSAVQRDREGYFVLEVDTDNKISISRVEMGPQVEGQWQVINGLEPGDLIITEGLQKVKPGIQVNAVEE</sequence>
<keyword evidence="10" id="KW-1185">Reference proteome</keyword>
<evidence type="ECO:0000259" key="5">
    <source>
        <dbReference type="Pfam" id="PF25876"/>
    </source>
</evidence>
<dbReference type="GO" id="GO:0046677">
    <property type="term" value="P:response to antibiotic"/>
    <property type="evidence" value="ECO:0007669"/>
    <property type="project" value="TreeGrafter"/>
</dbReference>
<comment type="subcellular location">
    <subcellularLocation>
        <location evidence="1">Cell inner membrane</location>
        <topology evidence="1">Lipid-anchor</topology>
    </subcellularLocation>
</comment>
<dbReference type="InterPro" id="IPR058625">
    <property type="entry name" value="MdtA-like_BSH"/>
</dbReference>
<dbReference type="InterPro" id="IPR006143">
    <property type="entry name" value="RND_pump_MFP"/>
</dbReference>
<proteinExistence type="inferred from homology"/>
<dbReference type="InterPro" id="IPR058624">
    <property type="entry name" value="MdtA-like_HH"/>
</dbReference>
<dbReference type="PANTHER" id="PTHR30158">
    <property type="entry name" value="ACRA/E-RELATED COMPONENT OF DRUG EFFLUX TRANSPORTER"/>
    <property type="match status" value="1"/>
</dbReference>
<evidence type="ECO:0000259" key="6">
    <source>
        <dbReference type="Pfam" id="PF25917"/>
    </source>
</evidence>
<organism evidence="9 10">
    <name type="scientific">Neptuniibacter caesariensis</name>
    <dbReference type="NCBI Taxonomy" id="207954"/>
    <lineage>
        <taxon>Bacteria</taxon>
        <taxon>Pseudomonadati</taxon>
        <taxon>Pseudomonadota</taxon>
        <taxon>Gammaproteobacteria</taxon>
        <taxon>Oceanospirillales</taxon>
        <taxon>Oceanospirillaceae</taxon>
        <taxon>Neptuniibacter</taxon>
    </lineage>
</organism>
<dbReference type="Gene3D" id="2.40.420.20">
    <property type="match status" value="1"/>
</dbReference>
<dbReference type="InterPro" id="IPR058627">
    <property type="entry name" value="MdtA-like_C"/>
</dbReference>
<feature type="domain" description="Multidrug resistance protein MdtA-like C-terminal permuted SH3" evidence="8">
    <location>
        <begin position="291"/>
        <end position="350"/>
    </location>
</feature>
<keyword evidence="3" id="KW-0175">Coiled coil</keyword>
<feature type="chain" id="PRO_5030660003" evidence="4">
    <location>
        <begin position="23"/>
        <end position="362"/>
    </location>
</feature>
<gene>
    <name evidence="9" type="ORF">MED92_15158</name>
</gene>
<evidence type="ECO:0000259" key="8">
    <source>
        <dbReference type="Pfam" id="PF25967"/>
    </source>
</evidence>
<feature type="signal peptide" evidence="4">
    <location>
        <begin position="1"/>
        <end position="22"/>
    </location>
</feature>
<dbReference type="Gene3D" id="2.40.50.100">
    <property type="match status" value="1"/>
</dbReference>
<dbReference type="RefSeq" id="WP_007020697.1">
    <property type="nucleotide sequence ID" value="NZ_CH724125.1"/>
</dbReference>
<dbReference type="GO" id="GO:0022857">
    <property type="term" value="F:transmembrane transporter activity"/>
    <property type="evidence" value="ECO:0007669"/>
    <property type="project" value="InterPro"/>
</dbReference>
<dbReference type="Pfam" id="PF25944">
    <property type="entry name" value="Beta-barrel_RND"/>
    <property type="match status" value="1"/>
</dbReference>
<feature type="domain" description="Multidrug resistance protein MdtA-like alpha-helical hairpin" evidence="5">
    <location>
        <begin position="95"/>
        <end position="164"/>
    </location>
</feature>
<comment type="caution">
    <text evidence="9">The sequence shown here is derived from an EMBL/GenBank/DDBJ whole genome shotgun (WGS) entry which is preliminary data.</text>
</comment>
<evidence type="ECO:0000256" key="2">
    <source>
        <dbReference type="ARBA" id="ARBA00009477"/>
    </source>
</evidence>
<dbReference type="FunFam" id="2.40.420.20:FF:000001">
    <property type="entry name" value="Efflux RND transporter periplasmic adaptor subunit"/>
    <property type="match status" value="1"/>
</dbReference>
<evidence type="ECO:0000259" key="7">
    <source>
        <dbReference type="Pfam" id="PF25944"/>
    </source>
</evidence>
<dbReference type="PANTHER" id="PTHR30158:SF3">
    <property type="entry name" value="MULTIDRUG EFFLUX PUMP SUBUNIT ACRA-RELATED"/>
    <property type="match status" value="1"/>
</dbReference>
<feature type="coiled-coil region" evidence="3">
    <location>
        <begin position="88"/>
        <end position="122"/>
    </location>
</feature>
<dbReference type="Pfam" id="PF25876">
    <property type="entry name" value="HH_MFP_RND"/>
    <property type="match status" value="1"/>
</dbReference>
<dbReference type="Gene3D" id="2.40.30.170">
    <property type="match status" value="1"/>
</dbReference>
<dbReference type="Pfam" id="PF25967">
    <property type="entry name" value="RND-MFP_C"/>
    <property type="match status" value="1"/>
</dbReference>
<evidence type="ECO:0000256" key="1">
    <source>
        <dbReference type="ARBA" id="ARBA00004519"/>
    </source>
</evidence>
<dbReference type="NCBIfam" id="TIGR01730">
    <property type="entry name" value="RND_mfp"/>
    <property type="match status" value="1"/>
</dbReference>
<accession>A0A7U8C6F7</accession>
<name>A0A7U8C6F7_NEPCE</name>
<dbReference type="Pfam" id="PF25917">
    <property type="entry name" value="BSH_RND"/>
    <property type="match status" value="1"/>
</dbReference>
<evidence type="ECO:0000256" key="3">
    <source>
        <dbReference type="SAM" id="Coils"/>
    </source>
</evidence>
<evidence type="ECO:0000256" key="4">
    <source>
        <dbReference type="SAM" id="SignalP"/>
    </source>
</evidence>
<dbReference type="SUPFAM" id="SSF111369">
    <property type="entry name" value="HlyD-like secretion proteins"/>
    <property type="match status" value="1"/>
</dbReference>
<dbReference type="Gene3D" id="1.10.287.470">
    <property type="entry name" value="Helix hairpin bin"/>
    <property type="match status" value="1"/>
</dbReference>
<dbReference type="AlphaFoldDB" id="A0A7U8C6F7"/>
<reference evidence="9 10" key="1">
    <citation type="submission" date="2006-02" db="EMBL/GenBank/DDBJ databases">
        <authorList>
            <person name="Pinhassi J."/>
            <person name="Pedros-Alio C."/>
            <person name="Ferriera S."/>
            <person name="Johnson J."/>
            <person name="Kravitz S."/>
            <person name="Halpern A."/>
            <person name="Remington K."/>
            <person name="Beeson K."/>
            <person name="Tran B."/>
            <person name="Rogers Y.-H."/>
            <person name="Friedman R."/>
            <person name="Venter J.C."/>
        </authorList>
    </citation>
    <scope>NUCLEOTIDE SEQUENCE [LARGE SCALE GENOMIC DNA]</scope>
    <source>
        <strain evidence="9 10">MED92</strain>
    </source>
</reference>
<feature type="domain" description="Multidrug resistance protein MdtA-like beta-barrel" evidence="7">
    <location>
        <begin position="201"/>
        <end position="284"/>
    </location>
</feature>
<dbReference type="GO" id="GO:0005886">
    <property type="term" value="C:plasma membrane"/>
    <property type="evidence" value="ECO:0007669"/>
    <property type="project" value="UniProtKB-SubCell"/>
</dbReference>
<feature type="domain" description="Multidrug resistance protein MdtA-like barrel-sandwich hybrid" evidence="6">
    <location>
        <begin position="55"/>
        <end position="190"/>
    </location>
</feature>
<evidence type="ECO:0000313" key="9">
    <source>
        <dbReference type="EMBL" id="EAR62387.1"/>
    </source>
</evidence>
<evidence type="ECO:0000313" key="10">
    <source>
        <dbReference type="Proteomes" id="UP000002171"/>
    </source>
</evidence>
<comment type="similarity">
    <text evidence="2">Belongs to the membrane fusion protein (MFP) (TC 8.A.1) family.</text>
</comment>
<dbReference type="EMBL" id="AAOW01000003">
    <property type="protein sequence ID" value="EAR62387.1"/>
    <property type="molecule type" value="Genomic_DNA"/>
</dbReference>
<dbReference type="Proteomes" id="UP000002171">
    <property type="component" value="Unassembled WGS sequence"/>
</dbReference>
<keyword evidence="4" id="KW-0732">Signal</keyword>
<dbReference type="InterPro" id="IPR058626">
    <property type="entry name" value="MdtA-like_b-barrel"/>
</dbReference>
<protein>
    <submittedName>
        <fullName evidence="9">Secretion protein HlyD</fullName>
    </submittedName>
</protein>